<feature type="transmembrane region" description="Helical" evidence="8">
    <location>
        <begin position="224"/>
        <end position="247"/>
    </location>
</feature>
<evidence type="ECO:0000256" key="7">
    <source>
        <dbReference type="ARBA" id="ARBA00042362"/>
    </source>
</evidence>
<evidence type="ECO:0000313" key="11">
    <source>
        <dbReference type="RefSeq" id="XP_012691435.2"/>
    </source>
</evidence>
<evidence type="ECO:0000256" key="6">
    <source>
        <dbReference type="ARBA" id="ARBA00041768"/>
    </source>
</evidence>
<dbReference type="CTD" id="794188"/>
<accession>A0A6P3W703</accession>
<dbReference type="GO" id="GO:0022857">
    <property type="term" value="F:transmembrane transporter activity"/>
    <property type="evidence" value="ECO:0007669"/>
    <property type="project" value="InterPro"/>
</dbReference>
<keyword evidence="3 8" id="KW-0472">Membrane</keyword>
<dbReference type="GO" id="GO:0009925">
    <property type="term" value="C:basal plasma membrane"/>
    <property type="evidence" value="ECO:0007669"/>
    <property type="project" value="UniProtKB-SubCell"/>
</dbReference>
<evidence type="ECO:0000256" key="3">
    <source>
        <dbReference type="ARBA" id="ARBA00023136"/>
    </source>
</evidence>
<dbReference type="Pfam" id="PF00083">
    <property type="entry name" value="Sugar_tr"/>
    <property type="match status" value="1"/>
</dbReference>
<evidence type="ECO:0000256" key="8">
    <source>
        <dbReference type="SAM" id="Phobius"/>
    </source>
</evidence>
<proteinExistence type="predicted"/>
<protein>
    <recommendedName>
        <fullName evidence="5">Solute carrier family 22 member 6</fullName>
    </recommendedName>
    <alternativeName>
        <fullName evidence="7">Organic anion transporter 1</fullName>
    </alternativeName>
    <alternativeName>
        <fullName evidence="6">Renal organic anion transporter 1</fullName>
    </alternativeName>
</protein>
<evidence type="ECO:0000256" key="2">
    <source>
        <dbReference type="ARBA" id="ARBA00022989"/>
    </source>
</evidence>
<dbReference type="PANTHER" id="PTHR24064">
    <property type="entry name" value="SOLUTE CARRIER FAMILY 22 MEMBER"/>
    <property type="match status" value="1"/>
</dbReference>
<feature type="transmembrane region" description="Helical" evidence="8">
    <location>
        <begin position="337"/>
        <end position="355"/>
    </location>
</feature>
<keyword evidence="10" id="KW-1185">Reference proteome</keyword>
<feature type="transmembrane region" description="Helical" evidence="8">
    <location>
        <begin position="192"/>
        <end position="212"/>
    </location>
</feature>
<dbReference type="OrthoDB" id="2544694at2759"/>
<feature type="transmembrane region" description="Helical" evidence="8">
    <location>
        <begin position="139"/>
        <end position="158"/>
    </location>
</feature>
<dbReference type="GeneID" id="105907618"/>
<dbReference type="InterPro" id="IPR036259">
    <property type="entry name" value="MFS_trans_sf"/>
</dbReference>
<dbReference type="AlphaFoldDB" id="A0A6P3W703"/>
<dbReference type="SUPFAM" id="SSF103473">
    <property type="entry name" value="MFS general substrate transporter"/>
    <property type="match status" value="1"/>
</dbReference>
<feature type="transmembrane region" description="Helical" evidence="8">
    <location>
        <begin position="253"/>
        <end position="271"/>
    </location>
</feature>
<evidence type="ECO:0000259" key="9">
    <source>
        <dbReference type="PROSITE" id="PS50850"/>
    </source>
</evidence>
<name>A0A6P3W703_CLUHA</name>
<evidence type="ECO:0000256" key="4">
    <source>
        <dbReference type="ARBA" id="ARBA00034696"/>
    </source>
</evidence>
<keyword evidence="2 8" id="KW-1133">Transmembrane helix</keyword>
<dbReference type="RefSeq" id="XP_012691435.2">
    <property type="nucleotide sequence ID" value="XM_012835981.3"/>
</dbReference>
<feature type="transmembrane region" description="Helical" evidence="8">
    <location>
        <begin position="480"/>
        <end position="503"/>
    </location>
</feature>
<evidence type="ECO:0000256" key="5">
    <source>
        <dbReference type="ARBA" id="ARBA00039897"/>
    </source>
</evidence>
<dbReference type="FunFam" id="1.20.1250.20:FF:000023">
    <property type="entry name" value="Solute carrier family 22 member 6"/>
    <property type="match status" value="1"/>
</dbReference>
<reference evidence="11" key="1">
    <citation type="submission" date="2025-08" db="UniProtKB">
        <authorList>
            <consortium name="RefSeq"/>
        </authorList>
    </citation>
    <scope>IDENTIFICATION</scope>
</reference>
<dbReference type="Proteomes" id="UP000515152">
    <property type="component" value="Chromosome 26"/>
</dbReference>
<dbReference type="KEGG" id="char:105907618"/>
<evidence type="ECO:0000313" key="10">
    <source>
        <dbReference type="Proteomes" id="UP000515152"/>
    </source>
</evidence>
<feature type="transmembrane region" description="Helical" evidence="8">
    <location>
        <begin position="398"/>
        <end position="414"/>
    </location>
</feature>
<feature type="domain" description="Major facilitator superfamily (MFS) profile" evidence="9">
    <location>
        <begin position="27"/>
        <end position="508"/>
    </location>
</feature>
<organism evidence="10 11">
    <name type="scientific">Clupea harengus</name>
    <name type="common">Atlantic herring</name>
    <dbReference type="NCBI Taxonomy" id="7950"/>
    <lineage>
        <taxon>Eukaryota</taxon>
        <taxon>Metazoa</taxon>
        <taxon>Chordata</taxon>
        <taxon>Craniata</taxon>
        <taxon>Vertebrata</taxon>
        <taxon>Euteleostomi</taxon>
        <taxon>Actinopterygii</taxon>
        <taxon>Neopterygii</taxon>
        <taxon>Teleostei</taxon>
        <taxon>Clupei</taxon>
        <taxon>Clupeiformes</taxon>
        <taxon>Clupeoidei</taxon>
        <taxon>Clupeidae</taxon>
        <taxon>Clupea</taxon>
    </lineage>
</organism>
<dbReference type="InterPro" id="IPR005828">
    <property type="entry name" value="MFS_sugar_transport-like"/>
</dbReference>
<dbReference type="InterPro" id="IPR020846">
    <property type="entry name" value="MFS_dom"/>
</dbReference>
<dbReference type="PROSITE" id="PS50850">
    <property type="entry name" value="MFS"/>
    <property type="match status" value="1"/>
</dbReference>
<comment type="subcellular location">
    <subcellularLocation>
        <location evidence="4">Basal cell membrane</location>
        <topology evidence="4">Multi-pass membrane protein</topology>
    </subcellularLocation>
</comment>
<sequence>MRFEEVLEEVGSFSKYQFLVLHLLCLPRVILPLHFLLHSFISGVPPHRCALPHLGDELHHGQMALAGQDALTLNLPLDPGGSLSSCQVYGDPELAFYNRSNVTVRSACPNGWVYNRTEFSSTTATQWDLVCDNKKYNQALATFFFIGVTLGAVIFGYLSDKFGRRPLILVSFVASAVFGVASAFSVSYAMFAVMRTLCGVSLTGMSITTLALSIEWIDTEHRTFTGTIISLAWSVGNMLLALLAYCIRDWRHLMLVVTSPCLAAILSWWWIPESARWLLANGKVEEAKTYLEQCAKMNGKHSAKLASETLSKVTVTEAANKDYTYLDLWKTQKIRKITICSGLFWFAVAFTYYGISLNITGFGLNMYLTHFVYAAIEVPAKVGTYFALDRVGRRNAQAYSLIIAGALIGVNAVIPTEYTVVRLCIAVAGKGFSEAAFTTAFLYTAELYPTLIRQCGLGYTSFIGRIGGSLAPMVMLLEDFWVFAPALVFALTAVLGGSVVFLLPETMNERLPENILDVEEGRHRCASRSQATEVELSGPCRIARGKIQ</sequence>
<gene>
    <name evidence="11" type="primary">slc22a7a</name>
</gene>
<keyword evidence="1 8" id="KW-0812">Transmembrane</keyword>
<evidence type="ECO:0000256" key="1">
    <source>
        <dbReference type="ARBA" id="ARBA00022692"/>
    </source>
</evidence>
<dbReference type="Gene3D" id="1.20.1250.20">
    <property type="entry name" value="MFS general substrate transporter like domains"/>
    <property type="match status" value="1"/>
</dbReference>
<feature type="transmembrane region" description="Helical" evidence="8">
    <location>
        <begin position="167"/>
        <end position="186"/>
    </location>
</feature>